<proteinExistence type="predicted"/>
<evidence type="ECO:0000256" key="1">
    <source>
        <dbReference type="SAM" id="MobiDB-lite"/>
    </source>
</evidence>
<dbReference type="Proteomes" id="UP000664940">
    <property type="component" value="Unassembled WGS sequence"/>
</dbReference>
<dbReference type="EMBL" id="JABVXQ010000010">
    <property type="protein sequence ID" value="KAF6088271.1"/>
    <property type="molecule type" value="Genomic_DNA"/>
</dbReference>
<evidence type="ECO:0000313" key="3">
    <source>
        <dbReference type="Proteomes" id="UP000664940"/>
    </source>
</evidence>
<sequence length="192" mass="20996">MMSQRPVDAPRAKQQPPSQSSRLAAPFSKPCVVPCTRSFVVLDKIFFFTLIQPRLSAISLCESLTQLSVMPPAFSRNGCPAFSVIEAGFLRYFSLSHFAVGSPLKARGTSRLLSARDTPRTALHADRSGVCSPRLPRGASHDQGRQKTRLTVGAELPHFHRGRGSTNFPVATGPRDKMRPTIGEEMACQNFA</sequence>
<protein>
    <submittedName>
        <fullName evidence="2">Uncharacterized protein</fullName>
    </submittedName>
</protein>
<dbReference type="AlphaFoldDB" id="A0A834DQ20"/>
<feature type="region of interest" description="Disordered" evidence="1">
    <location>
        <begin position="117"/>
        <end position="148"/>
    </location>
</feature>
<evidence type="ECO:0000313" key="2">
    <source>
        <dbReference type="EMBL" id="KAF6088271.1"/>
    </source>
</evidence>
<comment type="caution">
    <text evidence="2">The sequence shown here is derived from an EMBL/GenBank/DDBJ whole genome shotgun (WGS) entry which is preliminary data.</text>
</comment>
<reference evidence="2 3" key="1">
    <citation type="journal article" date="2020" name="Nature">
        <title>Six reference-quality genomes reveal evolution of bat adaptations.</title>
        <authorList>
            <person name="Jebb D."/>
            <person name="Huang Z."/>
            <person name="Pippel M."/>
            <person name="Hughes G.M."/>
            <person name="Lavrichenko K."/>
            <person name="Devanna P."/>
            <person name="Winkler S."/>
            <person name="Jermiin L.S."/>
            <person name="Skirmuntt E.C."/>
            <person name="Katzourakis A."/>
            <person name="Burkitt-Gray L."/>
            <person name="Ray D.A."/>
            <person name="Sullivan K.A.M."/>
            <person name="Roscito J.G."/>
            <person name="Kirilenko B.M."/>
            <person name="Davalos L.M."/>
            <person name="Corthals A.P."/>
            <person name="Power M.L."/>
            <person name="Jones G."/>
            <person name="Ransome R.D."/>
            <person name="Dechmann D.K.N."/>
            <person name="Locatelli A.G."/>
            <person name="Puechmaille S.J."/>
            <person name="Fedrigo O."/>
            <person name="Jarvis E.D."/>
            <person name="Hiller M."/>
            <person name="Vernes S.C."/>
            <person name="Myers E.W."/>
            <person name="Teeling E.C."/>
        </authorList>
    </citation>
    <scope>NUCLEOTIDE SEQUENCE [LARGE SCALE GENOMIC DNA]</scope>
    <source>
        <strain evidence="2">Bat1K_MPI-CBG_1</strain>
    </source>
</reference>
<organism evidence="2 3">
    <name type="scientific">Phyllostomus discolor</name>
    <name type="common">pale spear-nosed bat</name>
    <dbReference type="NCBI Taxonomy" id="89673"/>
    <lineage>
        <taxon>Eukaryota</taxon>
        <taxon>Metazoa</taxon>
        <taxon>Chordata</taxon>
        <taxon>Craniata</taxon>
        <taxon>Vertebrata</taxon>
        <taxon>Euteleostomi</taxon>
        <taxon>Mammalia</taxon>
        <taxon>Eutheria</taxon>
        <taxon>Laurasiatheria</taxon>
        <taxon>Chiroptera</taxon>
        <taxon>Yangochiroptera</taxon>
        <taxon>Phyllostomidae</taxon>
        <taxon>Phyllostominae</taxon>
        <taxon>Phyllostomus</taxon>
    </lineage>
</organism>
<accession>A0A834DQ20</accession>
<feature type="region of interest" description="Disordered" evidence="1">
    <location>
        <begin position="1"/>
        <end position="25"/>
    </location>
</feature>
<name>A0A834DQ20_9CHIR</name>
<feature type="compositionally biased region" description="Basic and acidic residues" evidence="1">
    <location>
        <begin position="117"/>
        <end position="127"/>
    </location>
</feature>
<gene>
    <name evidence="2" type="ORF">HJG60_008127</name>
</gene>